<reference evidence="2" key="1">
    <citation type="submission" date="2024-07" db="EMBL/GenBank/DDBJ databases">
        <authorList>
            <person name="Kim Y.J."/>
            <person name="Jeong J.Y."/>
        </authorList>
    </citation>
    <scope>NUCLEOTIDE SEQUENCE</scope>
    <source>
        <strain evidence="2">GIHE-MW2</strain>
    </source>
</reference>
<keyword evidence="1" id="KW-1133">Transmembrane helix</keyword>
<sequence>MKRQKIAAISSPVAGMRPQVGKFFGEGDLSIVLVFSLSLLTVTGIPRWIAYGSQATEFRAI</sequence>
<proteinExistence type="predicted"/>
<name>A0AAU8J980_9CYAN</name>
<feature type="transmembrane region" description="Helical" evidence="1">
    <location>
        <begin position="29"/>
        <end position="49"/>
    </location>
</feature>
<dbReference type="AlphaFoldDB" id="A0AAU8J980"/>
<organism evidence="2">
    <name type="scientific">Planktothricoides raciborskii GIHE-MW2</name>
    <dbReference type="NCBI Taxonomy" id="2792601"/>
    <lineage>
        <taxon>Bacteria</taxon>
        <taxon>Bacillati</taxon>
        <taxon>Cyanobacteriota</taxon>
        <taxon>Cyanophyceae</taxon>
        <taxon>Oscillatoriophycideae</taxon>
        <taxon>Oscillatoriales</taxon>
        <taxon>Oscillatoriaceae</taxon>
        <taxon>Planktothricoides</taxon>
    </lineage>
</organism>
<evidence type="ECO:0000313" key="2">
    <source>
        <dbReference type="EMBL" id="XCM34736.1"/>
    </source>
</evidence>
<protein>
    <submittedName>
        <fullName evidence="2">Uncharacterized protein</fullName>
    </submittedName>
</protein>
<dbReference type="RefSeq" id="WP_054466914.1">
    <property type="nucleotide sequence ID" value="NZ_CP159837.1"/>
</dbReference>
<evidence type="ECO:0000256" key="1">
    <source>
        <dbReference type="SAM" id="Phobius"/>
    </source>
</evidence>
<accession>A0AAU8J980</accession>
<keyword evidence="1" id="KW-0812">Transmembrane</keyword>
<keyword evidence="1" id="KW-0472">Membrane</keyword>
<dbReference type="EMBL" id="CP159837">
    <property type="protein sequence ID" value="XCM34736.1"/>
    <property type="molecule type" value="Genomic_DNA"/>
</dbReference>
<gene>
    <name evidence="2" type="ORF">ABWT76_003368</name>
</gene>